<proteinExistence type="predicted"/>
<comment type="subcellular location">
    <subcellularLocation>
        <location evidence="1">Cell membrane</location>
        <topology evidence="1">Multi-pass membrane protein</topology>
    </subcellularLocation>
</comment>
<dbReference type="GO" id="GO:0005886">
    <property type="term" value="C:plasma membrane"/>
    <property type="evidence" value="ECO:0007669"/>
    <property type="project" value="UniProtKB-SubCell"/>
</dbReference>
<organism evidence="8 9">
    <name type="scientific">Roseicella aquatilis</name>
    <dbReference type="NCBI Taxonomy" id="2527868"/>
    <lineage>
        <taxon>Bacteria</taxon>
        <taxon>Pseudomonadati</taxon>
        <taxon>Pseudomonadota</taxon>
        <taxon>Alphaproteobacteria</taxon>
        <taxon>Acetobacterales</taxon>
        <taxon>Roseomonadaceae</taxon>
        <taxon>Roseicella</taxon>
    </lineage>
</organism>
<feature type="transmembrane region" description="Helical" evidence="7">
    <location>
        <begin position="212"/>
        <end position="232"/>
    </location>
</feature>
<protein>
    <submittedName>
        <fullName evidence="8">YihY/virulence factor BrkB family protein</fullName>
    </submittedName>
</protein>
<feature type="transmembrane region" description="Helical" evidence="7">
    <location>
        <begin position="238"/>
        <end position="256"/>
    </location>
</feature>
<keyword evidence="9" id="KW-1185">Reference proteome</keyword>
<evidence type="ECO:0000256" key="3">
    <source>
        <dbReference type="ARBA" id="ARBA00022692"/>
    </source>
</evidence>
<name>A0A4R4DMP4_9PROT</name>
<evidence type="ECO:0000256" key="6">
    <source>
        <dbReference type="SAM" id="MobiDB-lite"/>
    </source>
</evidence>
<feature type="transmembrane region" description="Helical" evidence="7">
    <location>
        <begin position="179"/>
        <end position="200"/>
    </location>
</feature>
<keyword evidence="5 7" id="KW-0472">Membrane</keyword>
<dbReference type="Pfam" id="PF03631">
    <property type="entry name" value="Virul_fac_BrkB"/>
    <property type="match status" value="1"/>
</dbReference>
<dbReference type="InterPro" id="IPR017039">
    <property type="entry name" value="Virul_fac_BrkB"/>
</dbReference>
<dbReference type="PIRSF" id="PIRSF035875">
    <property type="entry name" value="RNase_BN"/>
    <property type="match status" value="1"/>
</dbReference>
<evidence type="ECO:0000256" key="4">
    <source>
        <dbReference type="ARBA" id="ARBA00022989"/>
    </source>
</evidence>
<evidence type="ECO:0000256" key="2">
    <source>
        <dbReference type="ARBA" id="ARBA00022475"/>
    </source>
</evidence>
<dbReference type="PANTHER" id="PTHR30213">
    <property type="entry name" value="INNER MEMBRANE PROTEIN YHJD"/>
    <property type="match status" value="1"/>
</dbReference>
<keyword evidence="4 7" id="KW-1133">Transmembrane helix</keyword>
<evidence type="ECO:0000256" key="1">
    <source>
        <dbReference type="ARBA" id="ARBA00004651"/>
    </source>
</evidence>
<dbReference type="AlphaFoldDB" id="A0A4R4DMP4"/>
<feature type="transmembrane region" description="Helical" evidence="7">
    <location>
        <begin position="139"/>
        <end position="167"/>
    </location>
</feature>
<feature type="transmembrane region" description="Helical" evidence="7">
    <location>
        <begin position="27"/>
        <end position="50"/>
    </location>
</feature>
<evidence type="ECO:0000256" key="5">
    <source>
        <dbReference type="ARBA" id="ARBA00023136"/>
    </source>
</evidence>
<gene>
    <name evidence="8" type="ORF">EXY23_12590</name>
</gene>
<feature type="region of interest" description="Disordered" evidence="6">
    <location>
        <begin position="290"/>
        <end position="310"/>
    </location>
</feature>
<evidence type="ECO:0000256" key="7">
    <source>
        <dbReference type="SAM" id="Phobius"/>
    </source>
</evidence>
<dbReference type="EMBL" id="SKBM01000010">
    <property type="protein sequence ID" value="TCZ61418.1"/>
    <property type="molecule type" value="Genomic_DNA"/>
</dbReference>
<feature type="transmembrane region" description="Helical" evidence="7">
    <location>
        <begin position="90"/>
        <end position="118"/>
    </location>
</feature>
<accession>A0A4R4DMP4</accession>
<keyword evidence="3 7" id="KW-0812">Transmembrane</keyword>
<evidence type="ECO:0000313" key="9">
    <source>
        <dbReference type="Proteomes" id="UP000295023"/>
    </source>
</evidence>
<keyword evidence="2" id="KW-1003">Cell membrane</keyword>
<reference evidence="8 9" key="1">
    <citation type="submission" date="2019-03" db="EMBL/GenBank/DDBJ databases">
        <title>Paracraurococcus aquatilis NE82 genome sequence.</title>
        <authorList>
            <person name="Zhao Y."/>
            <person name="Du Z."/>
        </authorList>
    </citation>
    <scope>NUCLEOTIDE SEQUENCE [LARGE SCALE GENOMIC DNA]</scope>
    <source>
        <strain evidence="8 9">NE82</strain>
    </source>
</reference>
<dbReference type="Proteomes" id="UP000295023">
    <property type="component" value="Unassembled WGS sequence"/>
</dbReference>
<evidence type="ECO:0000313" key="8">
    <source>
        <dbReference type="EMBL" id="TCZ61418.1"/>
    </source>
</evidence>
<dbReference type="NCBIfam" id="TIGR00765">
    <property type="entry name" value="yihY_not_rbn"/>
    <property type="match status" value="1"/>
</dbReference>
<dbReference type="OrthoDB" id="9797028at2"/>
<comment type="caution">
    <text evidence="8">The sequence shown here is derived from an EMBL/GenBank/DDBJ whole genome shotgun (WGS) entry which is preliminary data.</text>
</comment>
<dbReference type="PANTHER" id="PTHR30213:SF1">
    <property type="entry name" value="INNER MEMBRANE PROTEIN YHJD"/>
    <property type="match status" value="1"/>
</dbReference>
<sequence>MDRLWELMRGSVEGFIADDAMSRGAAIAYYSFFSVAPLLVIAIAIAGAFFGAQAVEGAVAYHLEEMMGATAAQVVEGLIRSAADRQSGQVAAVIGIVVLIVSASSVFSEVQAALNVIWRAPAPEGDTWLHLLRNKLVSIALVLGTGVLLLASLVATAVVAAVTTWAAELVPETGRLISLANFGLTFLLTTLVFAAIYKILPNRHIGWRDVAMGALVTAFLFTVGKWLIGWYIGTTGIASTYGAAGALMAVLVWIYYSAQIFLLGAEFTKVWAGMHGNAEAQEALAADPVNPCRPRRRRRQREGERKSLAPAAGAAALTAVALTLLRRKR</sequence>